<evidence type="ECO:0000313" key="2">
    <source>
        <dbReference type="EMBL" id="MBA9018576.1"/>
    </source>
</evidence>
<feature type="region of interest" description="Disordered" evidence="1">
    <location>
        <begin position="92"/>
        <end position="116"/>
    </location>
</feature>
<organism evidence="2 3">
    <name type="scientific">Aminobacter ciceronei</name>
    <dbReference type="NCBI Taxonomy" id="150723"/>
    <lineage>
        <taxon>Bacteria</taxon>
        <taxon>Pseudomonadati</taxon>
        <taxon>Pseudomonadota</taxon>
        <taxon>Alphaproteobacteria</taxon>
        <taxon>Hyphomicrobiales</taxon>
        <taxon>Phyllobacteriaceae</taxon>
        <taxon>Aminobacter</taxon>
    </lineage>
</organism>
<evidence type="ECO:0000256" key="1">
    <source>
        <dbReference type="SAM" id="MobiDB-lite"/>
    </source>
</evidence>
<dbReference type="EMBL" id="JACJHZ010000002">
    <property type="protein sequence ID" value="MBA9018576.1"/>
    <property type="molecule type" value="Genomic_DNA"/>
</dbReference>
<evidence type="ECO:0000313" key="3">
    <source>
        <dbReference type="Proteomes" id="UP000587524"/>
    </source>
</evidence>
<proteinExistence type="predicted"/>
<name>A0ABR6C1D2_9HYPH</name>
<reference evidence="2 3" key="1">
    <citation type="submission" date="2020-08" db="EMBL/GenBank/DDBJ databases">
        <title>Genomic Encyclopedia of Type Strains, Phase IV (KMG-IV): sequencing the most valuable type-strain genomes for metagenomic binning, comparative biology and taxonomic classification.</title>
        <authorList>
            <person name="Goeker M."/>
        </authorList>
    </citation>
    <scope>NUCLEOTIDE SEQUENCE [LARGE SCALE GENOMIC DNA]</scope>
    <source>
        <strain evidence="2 3">DSM 17455</strain>
    </source>
</reference>
<comment type="caution">
    <text evidence="2">The sequence shown here is derived from an EMBL/GenBank/DDBJ whole genome shotgun (WGS) entry which is preliminary data.</text>
</comment>
<feature type="region of interest" description="Disordered" evidence="1">
    <location>
        <begin position="33"/>
        <end position="63"/>
    </location>
</feature>
<dbReference type="RefSeq" id="WP_182573424.1">
    <property type="nucleotide sequence ID" value="NZ_JACJHY010000002.1"/>
</dbReference>
<accession>A0ABR6C1D2</accession>
<gene>
    <name evidence="2" type="ORF">HNQ97_000562</name>
</gene>
<protein>
    <submittedName>
        <fullName evidence="2">Uncharacterized protein</fullName>
    </submittedName>
</protein>
<keyword evidence="3" id="KW-1185">Reference proteome</keyword>
<sequence length="116" mass="12306">MKVRATQRGYYGGMIREEGAKFSLAQPEDFSKSWMEKTGSADPLDHDDDGKKGGSLPAGKPTAAERIALAKELTGRDDIKTAKEADAILAAAGDPDPAIDEPAPFSDDTPIEAVED</sequence>
<dbReference type="Proteomes" id="UP000587524">
    <property type="component" value="Unassembled WGS sequence"/>
</dbReference>